<dbReference type="AlphaFoldDB" id="A0A1G9H8K7"/>
<dbReference type="STRING" id="246191.SAMN05660337_2049"/>
<dbReference type="PROSITE" id="PS51379">
    <property type="entry name" value="4FE4S_FER_2"/>
    <property type="match status" value="2"/>
</dbReference>
<dbReference type="PROSITE" id="PS00198">
    <property type="entry name" value="4FE4S_FER_1"/>
    <property type="match status" value="1"/>
</dbReference>
<feature type="domain" description="4Fe-4S ferredoxin-type" evidence="7">
    <location>
        <begin position="61"/>
        <end position="92"/>
    </location>
</feature>
<comment type="catalytic activity">
    <reaction evidence="6">
        <text>(R)-lactate + A = pyruvate + AH2</text>
        <dbReference type="Rhea" id="RHEA:15089"/>
        <dbReference type="ChEBI" id="CHEBI:13193"/>
        <dbReference type="ChEBI" id="CHEBI:15361"/>
        <dbReference type="ChEBI" id="CHEBI:16004"/>
        <dbReference type="ChEBI" id="CHEBI:17499"/>
    </reaction>
</comment>
<dbReference type="RefSeq" id="WP_092160775.1">
    <property type="nucleotide sequence ID" value="NZ_FNGA01000003.1"/>
</dbReference>
<dbReference type="PIRSF" id="PIRSF000139">
    <property type="entry name" value="Glc_ox_4Fe-4S"/>
    <property type="match status" value="1"/>
</dbReference>
<dbReference type="PANTHER" id="PTHR32479">
    <property type="entry name" value="GLYCOLATE OXIDASE IRON-SULFUR SUBUNIT"/>
    <property type="match status" value="1"/>
</dbReference>
<feature type="domain" description="4Fe-4S ferredoxin-type" evidence="7">
    <location>
        <begin position="10"/>
        <end position="41"/>
    </location>
</feature>
<keyword evidence="1 6" id="KW-0004">4Fe-4S</keyword>
<evidence type="ECO:0000313" key="8">
    <source>
        <dbReference type="EMBL" id="SDL09144.1"/>
    </source>
</evidence>
<sequence length="432" mass="47404">MSDVKKLAKQLMELDDQMVACMKCGMCQAVCPVFAETMQEADVTRGKIALLEKLAHEMIKDPDQVNEKLNRCLLCGSCAANCPSGVKIMDIFIKARVIVTTYKGLSSAKKFIFKGLLTRPKLFNFLTDMSAKFQGPFEKVADEAAGTASCALLNPLLGERHFMPLAKRPFRKDYPSVDTPRGASGLKVAFFPGCVVDKMYPHVGHAAMDVLKYHGVGVFLPKGQACCGIPTLASGDQESFITLMKQNIKAFEEGNFDYLVTPCATCTATIKETWIKMIEDENPVFIEKVKDLADKTMDITAFLVDVVGVTLPAEPKKSDRTVTYHDPCHLAKSLGVTEQPRALLKKSDKYEFKEMNEANRCCGCGGSFNLFHYDLSKSIGQRKADNVRAVGAEVVATSCPACMMQLGDMLSQSGGGIEVRHVLEIYADAIKK</sequence>
<dbReference type="Proteomes" id="UP000199053">
    <property type="component" value="Unassembled WGS sequence"/>
</dbReference>
<dbReference type="GO" id="GO:0051539">
    <property type="term" value="F:4 iron, 4 sulfur cluster binding"/>
    <property type="evidence" value="ECO:0007669"/>
    <property type="project" value="UniProtKB-UniRule"/>
</dbReference>
<dbReference type="SUPFAM" id="SSF46548">
    <property type="entry name" value="alpha-helical ferredoxin"/>
    <property type="match status" value="1"/>
</dbReference>
<evidence type="ECO:0000256" key="6">
    <source>
        <dbReference type="PIRNR" id="PIRNR000139"/>
    </source>
</evidence>
<evidence type="ECO:0000256" key="3">
    <source>
        <dbReference type="ARBA" id="ARBA00022737"/>
    </source>
</evidence>
<dbReference type="InterPro" id="IPR009051">
    <property type="entry name" value="Helical_ferredxn"/>
</dbReference>
<keyword evidence="5 6" id="KW-0411">Iron-sulfur</keyword>
<keyword evidence="6" id="KW-0813">Transport</keyword>
<dbReference type="Pfam" id="PF02754">
    <property type="entry name" value="CCG"/>
    <property type="match status" value="2"/>
</dbReference>
<dbReference type="OrthoDB" id="9770306at2"/>
<evidence type="ECO:0000256" key="2">
    <source>
        <dbReference type="ARBA" id="ARBA00022723"/>
    </source>
</evidence>
<dbReference type="InterPro" id="IPR004017">
    <property type="entry name" value="Cys_rich_dom"/>
</dbReference>
<keyword evidence="3" id="KW-0677">Repeat</keyword>
<evidence type="ECO:0000313" key="9">
    <source>
        <dbReference type="Proteomes" id="UP000199053"/>
    </source>
</evidence>
<organism evidence="8 9">
    <name type="scientific">Maridesulfovibrio ferrireducens</name>
    <dbReference type="NCBI Taxonomy" id="246191"/>
    <lineage>
        <taxon>Bacteria</taxon>
        <taxon>Pseudomonadati</taxon>
        <taxon>Thermodesulfobacteriota</taxon>
        <taxon>Desulfovibrionia</taxon>
        <taxon>Desulfovibrionales</taxon>
        <taxon>Desulfovibrionaceae</taxon>
        <taxon>Maridesulfovibrio</taxon>
    </lineage>
</organism>
<dbReference type="GO" id="GO:0019154">
    <property type="term" value="F:glycolate dehydrogenase activity"/>
    <property type="evidence" value="ECO:0007669"/>
    <property type="project" value="UniProtKB-EC"/>
</dbReference>
<dbReference type="GO" id="GO:0046872">
    <property type="term" value="F:metal ion binding"/>
    <property type="evidence" value="ECO:0007669"/>
    <property type="project" value="UniProtKB-UniRule"/>
</dbReference>
<comment type="function">
    <text evidence="6">Component of a complex that catalyzes the oxidation of glycolate to glyoxylate.</text>
</comment>
<dbReference type="PANTHER" id="PTHR32479:SF20">
    <property type="entry name" value="GLYCOLATE OXIDASE IRON-SULFUR SUBUNIT"/>
    <property type="match status" value="1"/>
</dbReference>
<gene>
    <name evidence="8" type="ORF">SAMN05660337_2049</name>
</gene>
<dbReference type="EMBL" id="FNGA01000003">
    <property type="protein sequence ID" value="SDL09144.1"/>
    <property type="molecule type" value="Genomic_DNA"/>
</dbReference>
<protein>
    <recommendedName>
        <fullName evidence="6">Glycolate oxidase iron-sulfur subunit</fullName>
        <ecNumber evidence="6">1.1.99.14</ecNumber>
    </recommendedName>
</protein>
<keyword evidence="4 6" id="KW-0408">Iron</keyword>
<keyword evidence="6" id="KW-0249">Electron transport</keyword>
<evidence type="ECO:0000256" key="1">
    <source>
        <dbReference type="ARBA" id="ARBA00022485"/>
    </source>
</evidence>
<evidence type="ECO:0000259" key="7">
    <source>
        <dbReference type="PROSITE" id="PS51379"/>
    </source>
</evidence>
<evidence type="ECO:0000256" key="4">
    <source>
        <dbReference type="ARBA" id="ARBA00023004"/>
    </source>
</evidence>
<dbReference type="InterPro" id="IPR017896">
    <property type="entry name" value="4Fe4S_Fe-S-bd"/>
</dbReference>
<comment type="cofactor">
    <cofactor evidence="6">
        <name>[4Fe-4S] cluster</name>
        <dbReference type="ChEBI" id="CHEBI:49883"/>
    </cofactor>
    <text evidence="6">Binds 2 [4Fe-4S] clusters.</text>
</comment>
<dbReference type="InterPro" id="IPR012257">
    <property type="entry name" value="Glc_ox_4Fe-4S"/>
</dbReference>
<keyword evidence="2 6" id="KW-0479">Metal-binding</keyword>
<dbReference type="Gene3D" id="1.10.1060.10">
    <property type="entry name" value="Alpha-helical ferredoxin"/>
    <property type="match status" value="1"/>
</dbReference>
<name>A0A1G9H8K7_9BACT</name>
<dbReference type="EC" id="1.1.99.14" evidence="6"/>
<keyword evidence="9" id="KW-1185">Reference proteome</keyword>
<reference evidence="9" key="1">
    <citation type="submission" date="2016-10" db="EMBL/GenBank/DDBJ databases">
        <authorList>
            <person name="Varghese N."/>
            <person name="Submissions S."/>
        </authorList>
    </citation>
    <scope>NUCLEOTIDE SEQUENCE [LARGE SCALE GENOMIC DNA]</scope>
    <source>
        <strain evidence="9">DSM 16995</strain>
    </source>
</reference>
<comment type="catalytic activity">
    <reaction evidence="6">
        <text>glycolate + A = glyoxylate + AH2</text>
        <dbReference type="Rhea" id="RHEA:21264"/>
        <dbReference type="ChEBI" id="CHEBI:13193"/>
        <dbReference type="ChEBI" id="CHEBI:17499"/>
        <dbReference type="ChEBI" id="CHEBI:29805"/>
        <dbReference type="ChEBI" id="CHEBI:36655"/>
        <dbReference type="EC" id="1.1.99.14"/>
    </reaction>
</comment>
<evidence type="ECO:0000256" key="5">
    <source>
        <dbReference type="ARBA" id="ARBA00023014"/>
    </source>
</evidence>
<accession>A0A1G9H8K7</accession>
<dbReference type="Pfam" id="PF13183">
    <property type="entry name" value="Fer4_8"/>
    <property type="match status" value="1"/>
</dbReference>
<dbReference type="InterPro" id="IPR017900">
    <property type="entry name" value="4Fe4S_Fe_S_CS"/>
</dbReference>
<proteinExistence type="predicted"/>